<dbReference type="EMBL" id="BGPR01136906">
    <property type="protein sequence ID" value="GBN58904.1"/>
    <property type="molecule type" value="Genomic_DNA"/>
</dbReference>
<keyword evidence="2" id="KW-1185">Reference proteome</keyword>
<name>A0A4Y2Q662_ARAVE</name>
<accession>A0A4Y2Q662</accession>
<protein>
    <submittedName>
        <fullName evidence="1">Uncharacterized protein</fullName>
    </submittedName>
</protein>
<reference evidence="1 2" key="1">
    <citation type="journal article" date="2019" name="Sci. Rep.">
        <title>Orb-weaving spider Araneus ventricosus genome elucidates the spidroin gene catalogue.</title>
        <authorList>
            <person name="Kono N."/>
            <person name="Nakamura H."/>
            <person name="Ohtoshi R."/>
            <person name="Moran D.A.P."/>
            <person name="Shinohara A."/>
            <person name="Yoshida Y."/>
            <person name="Fujiwara M."/>
            <person name="Mori M."/>
            <person name="Tomita M."/>
            <person name="Arakawa K."/>
        </authorList>
    </citation>
    <scope>NUCLEOTIDE SEQUENCE [LARGE SCALE GENOMIC DNA]</scope>
</reference>
<organism evidence="1 2">
    <name type="scientific">Araneus ventricosus</name>
    <name type="common">Orbweaver spider</name>
    <name type="synonym">Epeira ventricosa</name>
    <dbReference type="NCBI Taxonomy" id="182803"/>
    <lineage>
        <taxon>Eukaryota</taxon>
        <taxon>Metazoa</taxon>
        <taxon>Ecdysozoa</taxon>
        <taxon>Arthropoda</taxon>
        <taxon>Chelicerata</taxon>
        <taxon>Arachnida</taxon>
        <taxon>Araneae</taxon>
        <taxon>Araneomorphae</taxon>
        <taxon>Entelegynae</taxon>
        <taxon>Araneoidea</taxon>
        <taxon>Araneidae</taxon>
        <taxon>Araneus</taxon>
    </lineage>
</organism>
<sequence>MRPRSLPNVVNPPSAYIYDGRRTNFEAPSESRCTREAPLAPVRNTATDPKKDFYLLISHHNHNSQGGIMPVCGDIMPVCGASCKCGGNHASVGGIMQVWEASCHSGGTCQYFARGPGLALGCPDGNPL</sequence>
<gene>
    <name evidence="1" type="ORF">AVEN_273938_1</name>
</gene>
<dbReference type="Proteomes" id="UP000499080">
    <property type="component" value="Unassembled WGS sequence"/>
</dbReference>
<evidence type="ECO:0000313" key="1">
    <source>
        <dbReference type="EMBL" id="GBN58904.1"/>
    </source>
</evidence>
<proteinExistence type="predicted"/>
<comment type="caution">
    <text evidence="1">The sequence shown here is derived from an EMBL/GenBank/DDBJ whole genome shotgun (WGS) entry which is preliminary data.</text>
</comment>
<dbReference type="AlphaFoldDB" id="A0A4Y2Q662"/>
<evidence type="ECO:0000313" key="2">
    <source>
        <dbReference type="Proteomes" id="UP000499080"/>
    </source>
</evidence>